<name>A0ABU2ZP31_9ALTE</name>
<evidence type="ECO:0000256" key="3">
    <source>
        <dbReference type="ARBA" id="ARBA00022692"/>
    </source>
</evidence>
<dbReference type="InterPro" id="IPR007383">
    <property type="entry name" value="DUF445"/>
</dbReference>
<organism evidence="7 8">
    <name type="scientific">Glaciecola petra</name>
    <dbReference type="NCBI Taxonomy" id="3075602"/>
    <lineage>
        <taxon>Bacteria</taxon>
        <taxon>Pseudomonadati</taxon>
        <taxon>Pseudomonadota</taxon>
        <taxon>Gammaproteobacteria</taxon>
        <taxon>Alteromonadales</taxon>
        <taxon>Alteromonadaceae</taxon>
        <taxon>Glaciecola</taxon>
    </lineage>
</organism>
<keyword evidence="5 6" id="KW-0472">Membrane</keyword>
<feature type="transmembrane region" description="Helical" evidence="6">
    <location>
        <begin position="213"/>
        <end position="233"/>
    </location>
</feature>
<comment type="caution">
    <text evidence="7">The sequence shown here is derived from an EMBL/GenBank/DDBJ whole genome shotgun (WGS) entry which is preliminary data.</text>
</comment>
<protein>
    <submittedName>
        <fullName evidence="7">DUF445 family protein</fullName>
    </submittedName>
</protein>
<dbReference type="Proteomes" id="UP001253545">
    <property type="component" value="Unassembled WGS sequence"/>
</dbReference>
<comment type="similarity">
    <text evidence="2">Belongs to the UPF0754 family.</text>
</comment>
<comment type="subcellular location">
    <subcellularLocation>
        <location evidence="1">Endomembrane system</location>
    </subcellularLocation>
</comment>
<dbReference type="PANTHER" id="PTHR35791:SF1">
    <property type="entry name" value="UPF0754 MEMBRANE PROTEIN YHEB"/>
    <property type="match status" value="1"/>
</dbReference>
<evidence type="ECO:0000256" key="1">
    <source>
        <dbReference type="ARBA" id="ARBA00004308"/>
    </source>
</evidence>
<evidence type="ECO:0000256" key="5">
    <source>
        <dbReference type="ARBA" id="ARBA00023136"/>
    </source>
</evidence>
<feature type="transmembrane region" description="Helical" evidence="6">
    <location>
        <begin position="12"/>
        <end position="31"/>
    </location>
</feature>
<keyword evidence="3 6" id="KW-0812">Transmembrane</keyword>
<dbReference type="Pfam" id="PF04286">
    <property type="entry name" value="DUF445"/>
    <property type="match status" value="1"/>
</dbReference>
<reference evidence="7 8" key="1">
    <citation type="submission" date="2023-09" db="EMBL/GenBank/DDBJ databases">
        <authorList>
            <person name="Rey-Velasco X."/>
        </authorList>
    </citation>
    <scope>NUCLEOTIDE SEQUENCE [LARGE SCALE GENOMIC DNA]</scope>
    <source>
        <strain evidence="7 8">P117</strain>
    </source>
</reference>
<dbReference type="RefSeq" id="WP_311367599.1">
    <property type="nucleotide sequence ID" value="NZ_JAVRHX010000001.1"/>
</dbReference>
<evidence type="ECO:0000256" key="2">
    <source>
        <dbReference type="ARBA" id="ARBA00008053"/>
    </source>
</evidence>
<keyword evidence="4 6" id="KW-1133">Transmembrane helix</keyword>
<feature type="transmembrane region" description="Helical" evidence="6">
    <location>
        <begin position="189"/>
        <end position="207"/>
    </location>
</feature>
<accession>A0ABU2ZP31</accession>
<proteinExistence type="inferred from homology"/>
<feature type="transmembrane region" description="Helical" evidence="6">
    <location>
        <begin position="383"/>
        <end position="403"/>
    </location>
</feature>
<evidence type="ECO:0000313" key="7">
    <source>
        <dbReference type="EMBL" id="MDT0594114.1"/>
    </source>
</evidence>
<keyword evidence="8" id="KW-1185">Reference proteome</keyword>
<dbReference type="EMBL" id="JAVRHX010000001">
    <property type="protein sequence ID" value="MDT0594114.1"/>
    <property type="molecule type" value="Genomic_DNA"/>
</dbReference>
<evidence type="ECO:0000256" key="6">
    <source>
        <dbReference type="SAM" id="Phobius"/>
    </source>
</evidence>
<evidence type="ECO:0000256" key="4">
    <source>
        <dbReference type="ARBA" id="ARBA00022989"/>
    </source>
</evidence>
<gene>
    <name evidence="7" type="ORF">RM552_04585</name>
</gene>
<sequence>MNLGLNIETLTLLSIPLISAIVGYCTNFLALKMMFYPIQFVGIKPIFGWQGLIPAKRQEMAEIAVELVLGKLLSVQELAARIDSNELTKAIDRRLKQVLRKIVNEVMRECAPQLWASLPVQGKNLVYARIEADIPNIVGNMVDDFQHNIEEIVDIKELVVKKLVESPALINEIFLKSGAKEYPFIERSGFWFGLLFGLPTMLVWIVFPQWWVLPLGGLIVGYLTNWIAIKIIFEPKQPVKFLGLTIQGMFLKRQHEVSRVYSDIIEEKLMTSENITEIALHGSGSEQLLELMELHVNDAIERYIAITQPYFAIGVGSESYYKMKELASRRIFEDSDKYLPYAFEYSNKALRIGDDLCERMRALSPEEFEGVLRPAYEADEWKLILTGALLGMGAGFMQLYLVFM</sequence>
<dbReference type="PANTHER" id="PTHR35791">
    <property type="entry name" value="UPF0754 MEMBRANE PROTEIN YHEB"/>
    <property type="match status" value="1"/>
</dbReference>
<evidence type="ECO:0000313" key="8">
    <source>
        <dbReference type="Proteomes" id="UP001253545"/>
    </source>
</evidence>